<dbReference type="SUPFAM" id="SSF90229">
    <property type="entry name" value="CCCH zinc finger"/>
    <property type="match status" value="1"/>
</dbReference>
<evidence type="ECO:0000313" key="8">
    <source>
        <dbReference type="EMBL" id="CAL4800800.1"/>
    </source>
</evidence>
<feature type="region of interest" description="Disordered" evidence="5">
    <location>
        <begin position="570"/>
        <end position="653"/>
    </location>
</feature>
<feature type="region of interest" description="Disordered" evidence="5">
    <location>
        <begin position="449"/>
        <end position="513"/>
    </location>
</feature>
<feature type="compositionally biased region" description="Basic and acidic residues" evidence="5">
    <location>
        <begin position="1356"/>
        <end position="1375"/>
    </location>
</feature>
<feature type="compositionally biased region" description="Basic residues" evidence="5">
    <location>
        <begin position="492"/>
        <end position="504"/>
    </location>
</feature>
<evidence type="ECO:0000313" key="7">
    <source>
        <dbReference type="EMBL" id="CAI4013488.1"/>
    </source>
</evidence>
<organism evidence="7">
    <name type="scientific">Cladocopium goreaui</name>
    <dbReference type="NCBI Taxonomy" id="2562237"/>
    <lineage>
        <taxon>Eukaryota</taxon>
        <taxon>Sar</taxon>
        <taxon>Alveolata</taxon>
        <taxon>Dinophyceae</taxon>
        <taxon>Suessiales</taxon>
        <taxon>Symbiodiniaceae</taxon>
        <taxon>Cladocopium</taxon>
    </lineage>
</organism>
<dbReference type="OrthoDB" id="431143at2759"/>
<evidence type="ECO:0000256" key="1">
    <source>
        <dbReference type="ARBA" id="ARBA00022723"/>
    </source>
</evidence>
<name>A0A9P1DRK8_9DINO</name>
<sequence length="1860" mass="205124">MASPSGQGSPTGGGSRSGQAEQMLMQMLQQQQQLMMGQQAQLDNLARLVERQAPAHPRGLVDLKAVGRPESLGGNLDQATSTWRQWSYKYELWLASQWENGAQVLRWCEAETATIDQAVLTAKAAEPGFETLPQLNRQLEVTLASLTKDVPGDIVFNSHRGSGCDAWRRLSARLNPNNPLSNLRLLRKIMSPSQVTDISELHPSLERWESLRSDYAKRPGCSDLTDEQARVVLLAMVPDALREYLDLNLGRLNSYGLLRNEVLAYAEQKRQREADDSSGAQPMDVDALTKGSGKGKRRKKPPPKGRGKGRGKGGGKKGSAAELDAEEKSMLNKAVELAEDPDEADYYEDCLWKESLPTGSALEKLCGLGLLQSEPSSSSTALASQYVSTCPASNKVYGDNSASSAPTGLRMATRALSSQMASCMQDLRVAMAKAEEDGDLEELESLRKSRQELQAQSEKAKAQGQDVRRSRSRRFQADIEAGKNAREAWRKEKSRLRAGKHRQQSRPERAAERMALEEEWTVKHRAPGAASHKEKAYPLMPHLEDEVSAPLTKSERLDCRQEWDEACPTVRERQWSKSGKKQKTWQQKQAKARREEGRLKRKQAAEAALSCHKSPPGPPPSENKAGSGSVRPEPKQLKPSPPPGPPPWWNGKDAASGRVLALESPVEEAKSAQTKWQKLVVTLDSGASDNVMPVHLAKQQCMGPVKGVKEFATATGFKIPNLGSVTMDMYLPDWRKFSSNWSVADVKRPLLSMTKVLQNGHKVVMDAKCSYIQMKSGQRINLDLSTGVPTFSTWVLMPFPGQPKMTQATGTGLVQAVPEIQPVQVPQAAVEGTEAANRQEASEGLLEADEAQLAQPLSTPDQPTEQMIREHEVSHIPYRAWCTACVRGRGRTMQHRRVDHSDNLIPTLSMDYGFLGDGLPFVVLRDRKSKAIFAHLLPHKGVAYSSFPERAILRNLAFLGYKRLVLKSDQESSLKALREAVANGYPAEVTCEDAPKGGAHGQSNGEAERAVQTIQGMVRTLVSHIEEKTGQPLGNTSPVIAWAVEHAATLHLLFSKDTELKDGLTPFQRIKGRAWHIPLPCFGEIVEFRKRTETKSEPRWESGIYLGTRITSSEKIIGTAQGTFVVQSLKRKPPSSQWDMDFLKEFKSLPWSLKPEGPTSIPAPADIAPELPDAVVQGPVRPAPKEEAGRRMYLRKADFDQFGFTAGCSACDALREGRSRAGILHSDHCRDRITSRLKDTPAGKDRLEANLERENKYLARYIEREDTVSKASASSRALPSTLEQGTPLPSAPVSHSPMPMTPTMEVEQPVDPEDKKRPLYEPASTMRQKVARASPTTSGIPAPSSRKRVAQDQGDEDRIRVLESDTRAEAQKRPLEPGGDLDQLLAQGEDLVDGALAAHRSAVLANLIAEQPHRPLADIKDEFEPWFLEQSFYDDNTGKLSLAVALAADAASLQATMRNHPGFKELCEASGIFTGDVSNPPPDALMVSSEPYGPRGGKKRRRALPMPPLPPLPPPPLALMDGEVSPKRSKGDPLTPKLKPMNYKTQLCSDFQKEFACARGDSCHFAHGEEELRKPGEVKPEDFKTEEEMVNESLDREGTTPAPGPRIFLRREDLFWIELDTSEEVPKQLEGLPMEAVVLSTSCKLIQGKGLPADGILQAMLSDEVKELRFIDDADWKELPAVGAALKKGMENEECFTAVICPTRSLWAVGVGMKGKARWVAVKLALALAVALQQEEILEEPPDLSQYPLMVDLVKHAGPNWSDLYCGGLRSGKYKLLCLEVPLHFLKDATRKLEMTVWCIRHENEMLGTTLDQMLRVFVHIFPSAGFFTNLDRFSAVHSSGLRKLLPLGITPVLGIEGKG</sequence>
<keyword evidence="3 4" id="KW-0862">Zinc</keyword>
<dbReference type="GO" id="GO:0008270">
    <property type="term" value="F:zinc ion binding"/>
    <property type="evidence" value="ECO:0007669"/>
    <property type="project" value="UniProtKB-KW"/>
</dbReference>
<comment type="caution">
    <text evidence="7">The sequence shown here is derived from an EMBL/GenBank/DDBJ whole genome shotgun (WGS) entry which is preliminary data.</text>
</comment>
<dbReference type="EMBL" id="CAMXCT020005890">
    <property type="protein sequence ID" value="CAL1166863.1"/>
    <property type="molecule type" value="Genomic_DNA"/>
</dbReference>
<protein>
    <submittedName>
        <fullName evidence="8">Zinc finger CCCH domain-containing protein 44 (OsC3H44)</fullName>
    </submittedName>
</protein>
<proteinExistence type="predicted"/>
<keyword evidence="1 4" id="KW-0479">Metal-binding</keyword>
<feature type="region of interest" description="Disordered" evidence="5">
    <location>
        <begin position="269"/>
        <end position="324"/>
    </location>
</feature>
<evidence type="ECO:0000259" key="6">
    <source>
        <dbReference type="PROSITE" id="PS50103"/>
    </source>
</evidence>
<dbReference type="InterPro" id="IPR036855">
    <property type="entry name" value="Znf_CCCH_sf"/>
</dbReference>
<reference evidence="8 9" key="2">
    <citation type="submission" date="2024-05" db="EMBL/GenBank/DDBJ databases">
        <authorList>
            <person name="Chen Y."/>
            <person name="Shah S."/>
            <person name="Dougan E. K."/>
            <person name="Thang M."/>
            <person name="Chan C."/>
        </authorList>
    </citation>
    <scope>NUCLEOTIDE SEQUENCE [LARGE SCALE GENOMIC DNA]</scope>
</reference>
<reference evidence="7" key="1">
    <citation type="submission" date="2022-10" db="EMBL/GenBank/DDBJ databases">
        <authorList>
            <person name="Chen Y."/>
            <person name="Dougan E. K."/>
            <person name="Chan C."/>
            <person name="Rhodes N."/>
            <person name="Thang M."/>
        </authorList>
    </citation>
    <scope>NUCLEOTIDE SEQUENCE</scope>
</reference>
<evidence type="ECO:0000256" key="5">
    <source>
        <dbReference type="SAM" id="MobiDB-lite"/>
    </source>
</evidence>
<accession>A0A9P1DRK8</accession>
<feature type="compositionally biased region" description="Basic and acidic residues" evidence="5">
    <location>
        <begin position="458"/>
        <end position="491"/>
    </location>
</feature>
<evidence type="ECO:0000256" key="4">
    <source>
        <dbReference type="PROSITE-ProRule" id="PRU00723"/>
    </source>
</evidence>
<evidence type="ECO:0000256" key="2">
    <source>
        <dbReference type="ARBA" id="ARBA00022771"/>
    </source>
</evidence>
<feature type="compositionally biased region" description="Polar residues" evidence="5">
    <location>
        <begin position="1269"/>
        <end position="1284"/>
    </location>
</feature>
<feature type="region of interest" description="Disordered" evidence="5">
    <location>
        <begin position="1488"/>
        <end position="1538"/>
    </location>
</feature>
<feature type="domain" description="C3H1-type" evidence="6">
    <location>
        <begin position="1542"/>
        <end position="1570"/>
    </location>
</feature>
<dbReference type="GO" id="GO:0010468">
    <property type="term" value="P:regulation of gene expression"/>
    <property type="evidence" value="ECO:0007669"/>
    <property type="project" value="UniProtKB-ARBA"/>
</dbReference>
<dbReference type="InterPro" id="IPR000571">
    <property type="entry name" value="Znf_CCCH"/>
</dbReference>
<feature type="compositionally biased region" description="Pro residues" evidence="5">
    <location>
        <begin position="1505"/>
        <end position="1517"/>
    </location>
</feature>
<dbReference type="EMBL" id="CAMXCT010005890">
    <property type="protein sequence ID" value="CAI4013488.1"/>
    <property type="molecule type" value="Genomic_DNA"/>
</dbReference>
<feature type="region of interest" description="Disordered" evidence="5">
    <location>
        <begin position="523"/>
        <end position="542"/>
    </location>
</feature>
<dbReference type="Pfam" id="PF00642">
    <property type="entry name" value="zf-CCCH"/>
    <property type="match status" value="1"/>
</dbReference>
<evidence type="ECO:0000313" key="9">
    <source>
        <dbReference type="Proteomes" id="UP001152797"/>
    </source>
</evidence>
<gene>
    <name evidence="7" type="ORF">C1SCF055_LOCUS38450</name>
</gene>
<dbReference type="SMART" id="SM00356">
    <property type="entry name" value="ZnF_C3H1"/>
    <property type="match status" value="1"/>
</dbReference>
<dbReference type="FunFam" id="4.10.1000.10:FF:000003">
    <property type="entry name" value="Zinc finger CCCH domain-containing protein"/>
    <property type="match status" value="1"/>
</dbReference>
<feature type="compositionally biased region" description="Pro residues" evidence="5">
    <location>
        <begin position="639"/>
        <end position="648"/>
    </location>
</feature>
<dbReference type="EMBL" id="CAMXCT030005890">
    <property type="protein sequence ID" value="CAL4800800.1"/>
    <property type="molecule type" value="Genomic_DNA"/>
</dbReference>
<feature type="region of interest" description="Disordered" evidence="5">
    <location>
        <begin position="1266"/>
        <end position="1381"/>
    </location>
</feature>
<feature type="compositionally biased region" description="Basic residues" evidence="5">
    <location>
        <begin position="293"/>
        <end position="315"/>
    </location>
</feature>
<dbReference type="GO" id="GO:0051252">
    <property type="term" value="P:regulation of RNA metabolic process"/>
    <property type="evidence" value="ECO:0007669"/>
    <property type="project" value="UniProtKB-ARBA"/>
</dbReference>
<feature type="zinc finger region" description="C3H1-type" evidence="4">
    <location>
        <begin position="1542"/>
        <end position="1570"/>
    </location>
</feature>
<evidence type="ECO:0000256" key="3">
    <source>
        <dbReference type="ARBA" id="ARBA00022833"/>
    </source>
</evidence>
<keyword evidence="9" id="KW-1185">Reference proteome</keyword>
<keyword evidence="2 4" id="KW-0863">Zinc-finger</keyword>
<dbReference type="PROSITE" id="PS50103">
    <property type="entry name" value="ZF_C3H1"/>
    <property type="match status" value="1"/>
</dbReference>
<dbReference type="Gene3D" id="4.10.1000.10">
    <property type="entry name" value="Zinc finger, CCCH-type"/>
    <property type="match status" value="1"/>
</dbReference>
<dbReference type="Proteomes" id="UP001152797">
    <property type="component" value="Unassembled WGS sequence"/>
</dbReference>